<reference evidence="2 3" key="1">
    <citation type="submission" date="2020-08" db="EMBL/GenBank/DDBJ databases">
        <title>Functional genomics of gut bacteria from endangered species of beetles.</title>
        <authorList>
            <person name="Carlos-Shanley C."/>
        </authorList>
    </citation>
    <scope>NUCLEOTIDE SEQUENCE [LARGE SCALE GENOMIC DNA]</scope>
    <source>
        <strain evidence="2 3">S00198</strain>
    </source>
</reference>
<comment type="caution">
    <text evidence="2">The sequence shown here is derived from an EMBL/GenBank/DDBJ whole genome shotgun (WGS) entry which is preliminary data.</text>
</comment>
<organism evidence="2 3">
    <name type="scientific">Acidovorax soli</name>
    <dbReference type="NCBI Taxonomy" id="592050"/>
    <lineage>
        <taxon>Bacteria</taxon>
        <taxon>Pseudomonadati</taxon>
        <taxon>Pseudomonadota</taxon>
        <taxon>Betaproteobacteria</taxon>
        <taxon>Burkholderiales</taxon>
        <taxon>Comamonadaceae</taxon>
        <taxon>Acidovorax</taxon>
    </lineage>
</organism>
<keyword evidence="3" id="KW-1185">Reference proteome</keyword>
<evidence type="ECO:0000313" key="2">
    <source>
        <dbReference type="EMBL" id="MBB6562714.1"/>
    </source>
</evidence>
<protein>
    <submittedName>
        <fullName evidence="2">Uncharacterized protein</fullName>
    </submittedName>
</protein>
<gene>
    <name evidence="2" type="ORF">HNP48_005430</name>
</gene>
<keyword evidence="1" id="KW-0732">Signal</keyword>
<dbReference type="EMBL" id="JACHLK010000014">
    <property type="protein sequence ID" value="MBB6562714.1"/>
    <property type="molecule type" value="Genomic_DNA"/>
</dbReference>
<evidence type="ECO:0000256" key="1">
    <source>
        <dbReference type="SAM" id="SignalP"/>
    </source>
</evidence>
<accession>A0A7X0PJG5</accession>
<sequence>MQRSLVLAASLLACALSHAQPAPAAADTWSNVPPASDDRFTNPKSKLYAGPNGWHNFGEVRAEVANAAKTRYAFKTGLTYLTTPKAFVFASNSQTQVVEVDFGTDRPAPGTYEASAKPDPAQKKVRVSLGDASGGKLLGWQSADKAGTVTLSKVNGYLYFSARNLRLGPVGMGNTGDLKQPMSLGFEGAAVPE</sequence>
<dbReference type="RefSeq" id="WP_184862999.1">
    <property type="nucleotide sequence ID" value="NZ_JACHLK010000014.1"/>
</dbReference>
<name>A0A7X0PJG5_9BURK</name>
<feature type="chain" id="PRO_5031138926" evidence="1">
    <location>
        <begin position="20"/>
        <end position="193"/>
    </location>
</feature>
<proteinExistence type="predicted"/>
<dbReference type="AlphaFoldDB" id="A0A7X0PJG5"/>
<dbReference type="Proteomes" id="UP000575083">
    <property type="component" value="Unassembled WGS sequence"/>
</dbReference>
<feature type="signal peptide" evidence="1">
    <location>
        <begin position="1"/>
        <end position="19"/>
    </location>
</feature>
<evidence type="ECO:0000313" key="3">
    <source>
        <dbReference type="Proteomes" id="UP000575083"/>
    </source>
</evidence>